<evidence type="ECO:0000313" key="2">
    <source>
        <dbReference type="EMBL" id="BAA80226.2"/>
    </source>
</evidence>
<organism evidence="2 3">
    <name type="scientific">Aeropyrum pernix (strain ATCC 700893 / DSM 11879 / JCM 9820 / NBRC 100138 / K1)</name>
    <dbReference type="NCBI Taxonomy" id="272557"/>
    <lineage>
        <taxon>Archaea</taxon>
        <taxon>Thermoproteota</taxon>
        <taxon>Thermoprotei</taxon>
        <taxon>Desulfurococcales</taxon>
        <taxon>Desulfurococcaceae</taxon>
        <taxon>Aeropyrum</taxon>
    </lineage>
</organism>
<evidence type="ECO:0000313" key="3">
    <source>
        <dbReference type="Proteomes" id="UP000002518"/>
    </source>
</evidence>
<dbReference type="KEGG" id="ape:APE_1237.1"/>
<dbReference type="NCBIfam" id="TIGR01884">
    <property type="entry name" value="cas_HTH"/>
    <property type="match status" value="1"/>
</dbReference>
<dbReference type="STRING" id="272557.APE_1237.1"/>
<dbReference type="InterPro" id="IPR010163">
    <property type="entry name" value="Csa3"/>
</dbReference>
<dbReference type="EMBL" id="BA000002">
    <property type="protein sequence ID" value="BAA80226.2"/>
    <property type="molecule type" value="Genomic_DNA"/>
</dbReference>
<dbReference type="Pfam" id="PF22662">
    <property type="entry name" value="Csa3_N"/>
    <property type="match status" value="1"/>
</dbReference>
<dbReference type="Gene3D" id="1.10.10.10">
    <property type="entry name" value="Winged helix-like DNA-binding domain superfamily/Winged helix DNA-binding domain"/>
    <property type="match status" value="1"/>
</dbReference>
<dbReference type="PIR" id="D72596">
    <property type="entry name" value="D72596"/>
</dbReference>
<dbReference type="Proteomes" id="UP000002518">
    <property type="component" value="Chromosome"/>
</dbReference>
<feature type="domain" description="Csa3 N-terminal" evidence="1">
    <location>
        <begin position="10"/>
        <end position="124"/>
    </location>
</feature>
<proteinExistence type="predicted"/>
<dbReference type="InterPro" id="IPR036388">
    <property type="entry name" value="WH-like_DNA-bd_sf"/>
</dbReference>
<dbReference type="CDD" id="cd09655">
    <property type="entry name" value="CasRa_I-A"/>
    <property type="match status" value="1"/>
</dbReference>
<dbReference type="EnsemblBacteria" id="BAA80226">
    <property type="protein sequence ID" value="BAA80226"/>
    <property type="gene ID" value="APE_1237.1"/>
</dbReference>
<dbReference type="Gene3D" id="3.40.50.11700">
    <property type="match status" value="1"/>
</dbReference>
<dbReference type="InterPro" id="IPR036390">
    <property type="entry name" value="WH_DNA-bd_sf"/>
</dbReference>
<evidence type="ECO:0000259" key="1">
    <source>
        <dbReference type="Pfam" id="PF22662"/>
    </source>
</evidence>
<keyword evidence="2" id="KW-0238">DNA-binding</keyword>
<accession>Q9YCM1</accession>
<name>Q9YCM1_AERPE</name>
<dbReference type="RefSeq" id="WP_010866250.1">
    <property type="nucleotide sequence ID" value="NC_000854.2"/>
</dbReference>
<sequence>MGSRERFRKVILATVGFNYSRPWRAVASIGLEPGSLVIIVNSEPRTREAVDAVEKLKNMIIDAYGDLHVETRDVWLDPSNGIPRGVAKMRRVVEEAAPASAYILASGGLRWLVVSALLTAMALQTVGVFRGIKVEMLRVDLESEAEGIDLNIRPEMLQPLQLESVPPLATIDYKELLVVETLAGLGRARVKSIARSLQVSRTLADRLLRKLESKKLISSEVRGRGKLYSLTDLGYMLVGI</sequence>
<dbReference type="eggNOG" id="arCOG01446">
    <property type="taxonomic scope" value="Archaea"/>
</dbReference>
<reference evidence="2 3" key="1">
    <citation type="journal article" date="1999" name="DNA Res.">
        <title>Complete genome sequence of an aerobic hyper-thermophilic crenarchaeon, Aeropyrum pernix K1.</title>
        <authorList>
            <person name="Kawarabayasi Y."/>
            <person name="Hino Y."/>
            <person name="Horikawa H."/>
            <person name="Yamazaki S."/>
            <person name="Haikawa Y."/>
            <person name="Jin-no K."/>
            <person name="Takahashi M."/>
            <person name="Sekine M."/>
            <person name="Baba S."/>
            <person name="Ankai A."/>
            <person name="Kosugi H."/>
            <person name="Hosoyama A."/>
            <person name="Fukui S."/>
            <person name="Nagai Y."/>
            <person name="Nishijima K."/>
            <person name="Nakazawa H."/>
            <person name="Takamiya M."/>
            <person name="Masuda S."/>
            <person name="Funahashi T."/>
            <person name="Tanaka T."/>
            <person name="Kudoh Y."/>
            <person name="Yamazaki J."/>
            <person name="Kushida N."/>
            <person name="Oguchi A."/>
            <person name="Aoki K."/>
            <person name="Kubota K."/>
            <person name="Nakamura Y."/>
            <person name="Nomura N."/>
            <person name="Sako Y."/>
            <person name="Kikuchi H."/>
        </authorList>
    </citation>
    <scope>NUCLEOTIDE SEQUENCE [LARGE SCALE GENOMIC DNA]</scope>
    <source>
        <strain evidence="3">ATCC 700893 / DSM 11879 / JCM 9820 / NBRC 100138 / K1</strain>
    </source>
</reference>
<dbReference type="GeneID" id="1445884"/>
<dbReference type="SUPFAM" id="SSF46785">
    <property type="entry name" value="Winged helix' DNA-binding domain"/>
    <property type="match status" value="1"/>
</dbReference>
<keyword evidence="3" id="KW-1185">Reference proteome</keyword>
<dbReference type="GO" id="GO:0003677">
    <property type="term" value="F:DNA binding"/>
    <property type="evidence" value="ECO:0007669"/>
    <property type="project" value="UniProtKB-KW"/>
</dbReference>
<gene>
    <name evidence="2" type="ordered locus">APE_1237.1</name>
</gene>
<dbReference type="AlphaFoldDB" id="Q9YCM1"/>
<protein>
    <submittedName>
        <fullName evidence="2">CRISPR-associated DNA-binding protein</fullName>
    </submittedName>
</protein>
<dbReference type="InterPro" id="IPR054588">
    <property type="entry name" value="Csa3_N"/>
</dbReference>